<protein>
    <submittedName>
        <fullName evidence="2">Polymerase</fullName>
    </submittedName>
</protein>
<sequence length="79" mass="9151">MSTLYSEKSFSMTKTEGIEFIKNKPNQPIPTKKVLTKALTKNQLNVHEFLAKIEREGISEDHLIIGLKPKERELKLELR</sequence>
<gene>
    <name evidence="2" type="ORF">OCTVUL_1B025019</name>
</gene>
<dbReference type="GO" id="GO:0004482">
    <property type="term" value="F:mRNA 5'-cap (guanine-N7-)-methyltransferase activity"/>
    <property type="evidence" value="ECO:0007669"/>
    <property type="project" value="InterPro"/>
</dbReference>
<feature type="domain" description="RdRp catalytic" evidence="1">
    <location>
        <begin position="2"/>
        <end position="77"/>
    </location>
</feature>
<keyword evidence="3" id="KW-1185">Reference proteome</keyword>
<dbReference type="Proteomes" id="UP001162480">
    <property type="component" value="Chromosome 23"/>
</dbReference>
<dbReference type="Pfam" id="PF00946">
    <property type="entry name" value="Mononeg_RNA_pol"/>
    <property type="match status" value="1"/>
</dbReference>
<dbReference type="AlphaFoldDB" id="A0AA36BS79"/>
<evidence type="ECO:0000313" key="3">
    <source>
        <dbReference type="Proteomes" id="UP001162480"/>
    </source>
</evidence>
<dbReference type="GO" id="GO:0003968">
    <property type="term" value="F:RNA-directed RNA polymerase activity"/>
    <property type="evidence" value="ECO:0007669"/>
    <property type="project" value="InterPro"/>
</dbReference>
<evidence type="ECO:0000313" key="2">
    <source>
        <dbReference type="EMBL" id="CAI9739425.1"/>
    </source>
</evidence>
<dbReference type="InterPro" id="IPR014023">
    <property type="entry name" value="Mononeg_RNA_pol_cat"/>
</dbReference>
<organism evidence="2 3">
    <name type="scientific">Octopus vulgaris</name>
    <name type="common">Common octopus</name>
    <dbReference type="NCBI Taxonomy" id="6645"/>
    <lineage>
        <taxon>Eukaryota</taxon>
        <taxon>Metazoa</taxon>
        <taxon>Spiralia</taxon>
        <taxon>Lophotrochozoa</taxon>
        <taxon>Mollusca</taxon>
        <taxon>Cephalopoda</taxon>
        <taxon>Coleoidea</taxon>
        <taxon>Octopodiformes</taxon>
        <taxon>Octopoda</taxon>
        <taxon>Incirrata</taxon>
        <taxon>Octopodidae</taxon>
        <taxon>Octopus</taxon>
    </lineage>
</organism>
<proteinExistence type="predicted"/>
<name>A0AA36BS79_OCTVU</name>
<dbReference type="GO" id="GO:0005524">
    <property type="term" value="F:ATP binding"/>
    <property type="evidence" value="ECO:0007669"/>
    <property type="project" value="InterPro"/>
</dbReference>
<evidence type="ECO:0000259" key="1">
    <source>
        <dbReference type="Pfam" id="PF00946"/>
    </source>
</evidence>
<accession>A0AA36BS79</accession>
<reference evidence="2" key="1">
    <citation type="submission" date="2023-08" db="EMBL/GenBank/DDBJ databases">
        <authorList>
            <person name="Alioto T."/>
            <person name="Alioto T."/>
            <person name="Gomez Garrido J."/>
        </authorList>
    </citation>
    <scope>NUCLEOTIDE SEQUENCE</scope>
</reference>
<dbReference type="EMBL" id="OX597836">
    <property type="protein sequence ID" value="CAI9739425.1"/>
    <property type="molecule type" value="Genomic_DNA"/>
</dbReference>